<dbReference type="Pfam" id="PF26575">
    <property type="entry name" value="HHO5_N"/>
    <property type="match status" value="1"/>
</dbReference>
<proteinExistence type="predicted"/>
<gene>
    <name evidence="8" type="ORF">MtrunA17_Chr5g0402631</name>
</gene>
<sequence>MNLYLLLFTFIHFQSNKKNIIMEQQQQLNLDLTLASVPKTVSHFLNNVVQTKDMSQKLSMLDDLVHSLEEEMKKVLAFKRELPLSILLLNDAIARLNDEKEKVRLMKMDDLKENCDNKKNWMSSAQLWTNETKSKNEGDDDRTVLHKGNGGEVFMGFTENLLKEVSQAKSFSLVSEVSHGNSKSGGGSSGSSLLRVEIQNQPQPPQPLQQSSRKQRRCWSSELHRRFVDALQQLGGAHAATPKQIREKMQVDGLTNDEVKSHLQKYRLHVRRFPVSSIQEANKLALYMAHDQCEEDTSEGNFSESVSPQGPLTPLLLGGSAQGLSSHGRNSMDAEDEQSDCRNWKSD</sequence>
<dbReference type="InterPro" id="IPR009057">
    <property type="entry name" value="Homeodomain-like_sf"/>
</dbReference>
<feature type="domain" description="HTH myb-type" evidence="7">
    <location>
        <begin position="211"/>
        <end position="271"/>
    </location>
</feature>
<dbReference type="InterPro" id="IPR058673">
    <property type="entry name" value="HHO5-like_N"/>
</dbReference>
<evidence type="ECO:0000313" key="9">
    <source>
        <dbReference type="Proteomes" id="UP000265566"/>
    </source>
</evidence>
<dbReference type="Gramene" id="rna29046">
    <property type="protein sequence ID" value="RHN54067.1"/>
    <property type="gene ID" value="gene29046"/>
</dbReference>
<dbReference type="InterPro" id="IPR001005">
    <property type="entry name" value="SANT/Myb"/>
</dbReference>
<evidence type="ECO:0000256" key="3">
    <source>
        <dbReference type="ARBA" id="ARBA00023125"/>
    </source>
</evidence>
<keyword evidence="3" id="KW-0238">DNA-binding</keyword>
<reference evidence="9" key="1">
    <citation type="journal article" date="2018" name="Nat. Plants">
        <title>Whole-genome landscape of Medicago truncatula symbiotic genes.</title>
        <authorList>
            <person name="Pecrix Y."/>
            <person name="Staton S.E."/>
            <person name="Sallet E."/>
            <person name="Lelandais-Briere C."/>
            <person name="Moreau S."/>
            <person name="Carrere S."/>
            <person name="Blein T."/>
            <person name="Jardinaud M.F."/>
            <person name="Latrasse D."/>
            <person name="Zouine M."/>
            <person name="Zahm M."/>
            <person name="Kreplak J."/>
            <person name="Mayjonade B."/>
            <person name="Satge C."/>
            <person name="Perez M."/>
            <person name="Cauet S."/>
            <person name="Marande W."/>
            <person name="Chantry-Darmon C."/>
            <person name="Lopez-Roques C."/>
            <person name="Bouchez O."/>
            <person name="Berard A."/>
            <person name="Debelle F."/>
            <person name="Munos S."/>
            <person name="Bendahmane A."/>
            <person name="Berges H."/>
            <person name="Niebel A."/>
            <person name="Buitink J."/>
            <person name="Frugier F."/>
            <person name="Benhamed M."/>
            <person name="Crespi M."/>
            <person name="Gouzy J."/>
            <person name="Gamas P."/>
        </authorList>
    </citation>
    <scope>NUCLEOTIDE SEQUENCE [LARGE SCALE GENOMIC DNA]</scope>
    <source>
        <strain evidence="9">cv. Jemalong A17</strain>
    </source>
</reference>
<dbReference type="PROSITE" id="PS51294">
    <property type="entry name" value="HTH_MYB"/>
    <property type="match status" value="1"/>
</dbReference>
<comment type="caution">
    <text evidence="8">The sequence shown here is derived from an EMBL/GenBank/DDBJ whole genome shotgun (WGS) entry which is preliminary data.</text>
</comment>
<evidence type="ECO:0000256" key="1">
    <source>
        <dbReference type="ARBA" id="ARBA00004123"/>
    </source>
</evidence>
<evidence type="ECO:0000256" key="4">
    <source>
        <dbReference type="ARBA" id="ARBA00023163"/>
    </source>
</evidence>
<dbReference type="FunFam" id="1.10.10.60:FF:000002">
    <property type="entry name" value="Myb family transcription factor"/>
    <property type="match status" value="1"/>
</dbReference>
<name>A0A396HTM4_MEDTR</name>
<feature type="compositionally biased region" description="Low complexity" evidence="6">
    <location>
        <begin position="308"/>
        <end position="328"/>
    </location>
</feature>
<dbReference type="PANTHER" id="PTHR31003:SF22">
    <property type="entry name" value="TRANSCRIPTION FACTOR HHO5"/>
    <property type="match status" value="1"/>
</dbReference>
<dbReference type="PANTHER" id="PTHR31003">
    <property type="entry name" value="MYB FAMILY TRANSCRIPTION FACTOR"/>
    <property type="match status" value="1"/>
</dbReference>
<dbReference type="InterPro" id="IPR006447">
    <property type="entry name" value="Myb_dom_plants"/>
</dbReference>
<keyword evidence="5" id="KW-0539">Nucleus</keyword>
<dbReference type="NCBIfam" id="TIGR01557">
    <property type="entry name" value="myb_SHAQKYF"/>
    <property type="match status" value="1"/>
</dbReference>
<dbReference type="AlphaFoldDB" id="A0A396HTM4"/>
<feature type="region of interest" description="Disordered" evidence="6">
    <location>
        <begin position="295"/>
        <end position="347"/>
    </location>
</feature>
<dbReference type="GO" id="GO:0005634">
    <property type="term" value="C:nucleus"/>
    <property type="evidence" value="ECO:0007669"/>
    <property type="project" value="UniProtKB-SubCell"/>
</dbReference>
<dbReference type="InterPro" id="IPR044787">
    <property type="entry name" value="HHO5-like"/>
</dbReference>
<evidence type="ECO:0000313" key="8">
    <source>
        <dbReference type="EMBL" id="RHN54067.1"/>
    </source>
</evidence>
<dbReference type="GO" id="GO:0003677">
    <property type="term" value="F:DNA binding"/>
    <property type="evidence" value="ECO:0007669"/>
    <property type="project" value="UniProtKB-KW"/>
</dbReference>
<dbReference type="Gene3D" id="1.10.10.60">
    <property type="entry name" value="Homeodomain-like"/>
    <property type="match status" value="1"/>
</dbReference>
<dbReference type="InterPro" id="IPR017930">
    <property type="entry name" value="Myb_dom"/>
</dbReference>
<protein>
    <submittedName>
        <fullName evidence="8">Putative transcription factor MYB-HB-like family</fullName>
    </submittedName>
</protein>
<keyword evidence="2" id="KW-0805">Transcription regulation</keyword>
<dbReference type="SUPFAM" id="SSF46689">
    <property type="entry name" value="Homeodomain-like"/>
    <property type="match status" value="1"/>
</dbReference>
<evidence type="ECO:0000259" key="7">
    <source>
        <dbReference type="PROSITE" id="PS51294"/>
    </source>
</evidence>
<evidence type="ECO:0000256" key="5">
    <source>
        <dbReference type="ARBA" id="ARBA00023242"/>
    </source>
</evidence>
<keyword evidence="4" id="KW-0804">Transcription</keyword>
<organism evidence="8 9">
    <name type="scientific">Medicago truncatula</name>
    <name type="common">Barrel medic</name>
    <name type="synonym">Medicago tribuloides</name>
    <dbReference type="NCBI Taxonomy" id="3880"/>
    <lineage>
        <taxon>Eukaryota</taxon>
        <taxon>Viridiplantae</taxon>
        <taxon>Streptophyta</taxon>
        <taxon>Embryophyta</taxon>
        <taxon>Tracheophyta</taxon>
        <taxon>Spermatophyta</taxon>
        <taxon>Magnoliopsida</taxon>
        <taxon>eudicotyledons</taxon>
        <taxon>Gunneridae</taxon>
        <taxon>Pentapetalae</taxon>
        <taxon>rosids</taxon>
        <taxon>fabids</taxon>
        <taxon>Fabales</taxon>
        <taxon>Fabaceae</taxon>
        <taxon>Papilionoideae</taxon>
        <taxon>50 kb inversion clade</taxon>
        <taxon>NPAAA clade</taxon>
        <taxon>Hologalegina</taxon>
        <taxon>IRL clade</taxon>
        <taxon>Trifolieae</taxon>
        <taxon>Medicago</taxon>
    </lineage>
</organism>
<comment type="subcellular location">
    <subcellularLocation>
        <location evidence="1">Nucleus</location>
    </subcellularLocation>
</comment>
<dbReference type="EMBL" id="PSQE01000005">
    <property type="protein sequence ID" value="RHN54067.1"/>
    <property type="molecule type" value="Genomic_DNA"/>
</dbReference>
<evidence type="ECO:0000256" key="6">
    <source>
        <dbReference type="SAM" id="MobiDB-lite"/>
    </source>
</evidence>
<evidence type="ECO:0000256" key="2">
    <source>
        <dbReference type="ARBA" id="ARBA00023015"/>
    </source>
</evidence>
<dbReference type="Proteomes" id="UP000265566">
    <property type="component" value="Chromosome 5"/>
</dbReference>
<dbReference type="Pfam" id="PF00249">
    <property type="entry name" value="Myb_DNA-binding"/>
    <property type="match status" value="1"/>
</dbReference>
<dbReference type="GO" id="GO:0003700">
    <property type="term" value="F:DNA-binding transcription factor activity"/>
    <property type="evidence" value="ECO:0007669"/>
    <property type="project" value="InterPro"/>
</dbReference>
<accession>A0A396HTM4</accession>